<reference evidence="5 6" key="1">
    <citation type="submission" date="2018-01" db="EMBL/GenBank/DDBJ databases">
        <title>The draft genome sequence of Cohaesibacter sp. H1304.</title>
        <authorList>
            <person name="Wang N.-N."/>
            <person name="Du Z.-J."/>
        </authorList>
    </citation>
    <scope>NUCLEOTIDE SEQUENCE [LARGE SCALE GENOMIC DNA]</scope>
    <source>
        <strain evidence="5 6">H1304</strain>
    </source>
</reference>
<dbReference type="PRINTS" id="PR00035">
    <property type="entry name" value="HTHGNTR"/>
</dbReference>
<dbReference type="NCBIfam" id="TIGR02325">
    <property type="entry name" value="C_P_lyase_phnF"/>
    <property type="match status" value="1"/>
</dbReference>
<dbReference type="InterPro" id="IPR028978">
    <property type="entry name" value="Chorismate_lyase_/UTRA_dom_sf"/>
</dbReference>
<dbReference type="PANTHER" id="PTHR44846:SF1">
    <property type="entry name" value="MANNOSYL-D-GLYCERATE TRANSPORT_METABOLISM SYSTEM REPRESSOR MNGR-RELATED"/>
    <property type="match status" value="1"/>
</dbReference>
<dbReference type="GO" id="GO:0003677">
    <property type="term" value="F:DNA binding"/>
    <property type="evidence" value="ECO:0007669"/>
    <property type="project" value="UniProtKB-KW"/>
</dbReference>
<dbReference type="InterPro" id="IPR050679">
    <property type="entry name" value="Bact_HTH_transcr_reg"/>
</dbReference>
<dbReference type="InterPro" id="IPR000524">
    <property type="entry name" value="Tscrpt_reg_HTH_GntR"/>
</dbReference>
<dbReference type="AlphaFoldDB" id="A0A2N5XQW6"/>
<keyword evidence="3" id="KW-0804">Transcription</keyword>
<name>A0A2N5XQW6_9HYPH</name>
<dbReference type="SUPFAM" id="SSF64288">
    <property type="entry name" value="Chorismate lyase-like"/>
    <property type="match status" value="1"/>
</dbReference>
<feature type="domain" description="HTH gntR-type" evidence="4">
    <location>
        <begin position="16"/>
        <end position="84"/>
    </location>
</feature>
<dbReference type="InterPro" id="IPR036388">
    <property type="entry name" value="WH-like_DNA-bd_sf"/>
</dbReference>
<dbReference type="Pfam" id="PF00392">
    <property type="entry name" value="GntR"/>
    <property type="match status" value="1"/>
</dbReference>
<keyword evidence="2" id="KW-0238">DNA-binding</keyword>
<dbReference type="RefSeq" id="WP_101534201.1">
    <property type="nucleotide sequence ID" value="NZ_PKUQ01000022.1"/>
</dbReference>
<proteinExistence type="predicted"/>
<comment type="caution">
    <text evidence="5">The sequence shown here is derived from an EMBL/GenBank/DDBJ whole genome shotgun (WGS) entry which is preliminary data.</text>
</comment>
<dbReference type="SMART" id="SM00866">
    <property type="entry name" value="UTRA"/>
    <property type="match status" value="1"/>
</dbReference>
<dbReference type="InterPro" id="IPR036390">
    <property type="entry name" value="WH_DNA-bd_sf"/>
</dbReference>
<evidence type="ECO:0000256" key="3">
    <source>
        <dbReference type="ARBA" id="ARBA00023163"/>
    </source>
</evidence>
<dbReference type="InterPro" id="IPR011663">
    <property type="entry name" value="UTRA"/>
</dbReference>
<dbReference type="CDD" id="cd07377">
    <property type="entry name" value="WHTH_GntR"/>
    <property type="match status" value="1"/>
</dbReference>
<dbReference type="SMART" id="SM00345">
    <property type="entry name" value="HTH_GNTR"/>
    <property type="match status" value="1"/>
</dbReference>
<dbReference type="EMBL" id="PKUQ01000022">
    <property type="protein sequence ID" value="PLW76912.1"/>
    <property type="molecule type" value="Genomic_DNA"/>
</dbReference>
<evidence type="ECO:0000256" key="1">
    <source>
        <dbReference type="ARBA" id="ARBA00023015"/>
    </source>
</evidence>
<sequence length="253" mass="27470">MASDALQAGIERRTGIALWRQIADAIRAGISSGLGDDAGKLPPETELAEQFGVNRHTVRSAISALVSEGILRAEQGRGTFINQQKRLTYPISKRTRFSASLAEQGQQAISKLLTHEKTQANAEIANALKISQGAPVLSLHTVGSADNVPLSRTSSWFDAERFPDIVTYFQSLHSATKAFAAYGVDDYVRQSTRIDACHATLDDIEIMRLSPGAIVLVTHAINADMNGSPIEYSKTRFSADRVNLQIDLEGLSF</sequence>
<keyword evidence="1" id="KW-0805">Transcription regulation</keyword>
<dbReference type="OrthoDB" id="9800645at2"/>
<dbReference type="PROSITE" id="PS50949">
    <property type="entry name" value="HTH_GNTR"/>
    <property type="match status" value="1"/>
</dbReference>
<dbReference type="Proteomes" id="UP000234881">
    <property type="component" value="Unassembled WGS sequence"/>
</dbReference>
<dbReference type="GO" id="GO:0045892">
    <property type="term" value="P:negative regulation of DNA-templated transcription"/>
    <property type="evidence" value="ECO:0007669"/>
    <property type="project" value="TreeGrafter"/>
</dbReference>
<evidence type="ECO:0000256" key="2">
    <source>
        <dbReference type="ARBA" id="ARBA00023125"/>
    </source>
</evidence>
<keyword evidence="6" id="KW-1185">Reference proteome</keyword>
<dbReference type="Gene3D" id="1.10.10.10">
    <property type="entry name" value="Winged helix-like DNA-binding domain superfamily/Winged helix DNA-binding domain"/>
    <property type="match status" value="1"/>
</dbReference>
<dbReference type="GO" id="GO:0003700">
    <property type="term" value="F:DNA-binding transcription factor activity"/>
    <property type="evidence" value="ECO:0007669"/>
    <property type="project" value="InterPro"/>
</dbReference>
<evidence type="ECO:0000313" key="5">
    <source>
        <dbReference type="EMBL" id="PLW76912.1"/>
    </source>
</evidence>
<dbReference type="PANTHER" id="PTHR44846">
    <property type="entry name" value="MANNOSYL-D-GLYCERATE TRANSPORT/METABOLISM SYSTEM REPRESSOR MNGR-RELATED"/>
    <property type="match status" value="1"/>
</dbReference>
<dbReference type="SUPFAM" id="SSF46785">
    <property type="entry name" value="Winged helix' DNA-binding domain"/>
    <property type="match status" value="1"/>
</dbReference>
<organism evidence="5 6">
    <name type="scientific">Cohaesibacter celericrescens</name>
    <dbReference type="NCBI Taxonomy" id="2067669"/>
    <lineage>
        <taxon>Bacteria</taxon>
        <taxon>Pseudomonadati</taxon>
        <taxon>Pseudomonadota</taxon>
        <taxon>Alphaproteobacteria</taxon>
        <taxon>Hyphomicrobiales</taxon>
        <taxon>Cohaesibacteraceae</taxon>
    </lineage>
</organism>
<accession>A0A2N5XQW6</accession>
<protein>
    <submittedName>
        <fullName evidence="5">Phosphonate metabolism transcriptional regulator PhnF</fullName>
    </submittedName>
</protein>
<evidence type="ECO:0000313" key="6">
    <source>
        <dbReference type="Proteomes" id="UP000234881"/>
    </source>
</evidence>
<dbReference type="Pfam" id="PF07702">
    <property type="entry name" value="UTRA"/>
    <property type="match status" value="1"/>
</dbReference>
<dbReference type="Gene3D" id="3.40.1410.10">
    <property type="entry name" value="Chorismate lyase-like"/>
    <property type="match status" value="1"/>
</dbReference>
<dbReference type="InterPro" id="IPR012702">
    <property type="entry name" value="CP_lyase_PhnF"/>
</dbReference>
<evidence type="ECO:0000259" key="4">
    <source>
        <dbReference type="PROSITE" id="PS50949"/>
    </source>
</evidence>
<gene>
    <name evidence="5" type="primary">phnF</name>
    <name evidence="5" type="ORF">C0081_12740</name>
</gene>